<feature type="domain" description="CCHC-type" evidence="9">
    <location>
        <begin position="162"/>
        <end position="177"/>
    </location>
</feature>
<dbReference type="FunFam" id="3.30.70.270:FF:000003">
    <property type="entry name" value="Transposon Ty3-G Gag-Pol polyprotein"/>
    <property type="match status" value="1"/>
</dbReference>
<accession>A0AA38W8C7</accession>
<dbReference type="InterPro" id="IPR043502">
    <property type="entry name" value="DNA/RNA_pol_sf"/>
</dbReference>
<dbReference type="SUPFAM" id="SSF57756">
    <property type="entry name" value="Retrovirus zinc finger-like domains"/>
    <property type="match status" value="1"/>
</dbReference>
<dbReference type="Gene3D" id="3.10.10.10">
    <property type="entry name" value="HIV Type 1 Reverse Transcriptase, subunit A, domain 1"/>
    <property type="match status" value="2"/>
</dbReference>
<evidence type="ECO:0000256" key="2">
    <source>
        <dbReference type="ARBA" id="ARBA00022679"/>
    </source>
</evidence>
<dbReference type="Pfam" id="PF00078">
    <property type="entry name" value="RVT_1"/>
    <property type="match status" value="1"/>
</dbReference>
<dbReference type="InterPro" id="IPR000477">
    <property type="entry name" value="RT_dom"/>
</dbReference>
<dbReference type="Gene3D" id="4.10.60.10">
    <property type="entry name" value="Zinc finger, CCHC-type"/>
    <property type="match status" value="1"/>
</dbReference>
<comment type="caution">
    <text evidence="10">The sequence shown here is derived from an EMBL/GenBank/DDBJ whole genome shotgun (WGS) entry which is preliminary data.</text>
</comment>
<dbReference type="FunFam" id="3.10.10.10:FF:000002">
    <property type="entry name" value="Retrovirus-related Pol polyprotein from transposon 17.6-like protein"/>
    <property type="match status" value="1"/>
</dbReference>
<keyword evidence="7" id="KW-0695">RNA-directed DNA polymerase</keyword>
<reference evidence="10" key="1">
    <citation type="submission" date="2023-03" db="EMBL/GenBank/DDBJ databases">
        <title>Chromosome-scale reference genome and RAD-based genetic map of yellow starthistle (Centaurea solstitialis) reveal putative structural variation and QTLs associated with invader traits.</title>
        <authorList>
            <person name="Reatini B."/>
            <person name="Cang F.A."/>
            <person name="Jiang Q."/>
            <person name="Mckibben M.T.W."/>
            <person name="Barker M.S."/>
            <person name="Rieseberg L.H."/>
            <person name="Dlugosch K.M."/>
        </authorList>
    </citation>
    <scope>NUCLEOTIDE SEQUENCE</scope>
    <source>
        <strain evidence="10">CAN-66</strain>
        <tissue evidence="10">Leaf</tissue>
    </source>
</reference>
<proteinExistence type="predicted"/>
<dbReference type="SUPFAM" id="SSF53098">
    <property type="entry name" value="Ribonuclease H-like"/>
    <property type="match status" value="1"/>
</dbReference>
<dbReference type="GO" id="GO:0004519">
    <property type="term" value="F:endonuclease activity"/>
    <property type="evidence" value="ECO:0007669"/>
    <property type="project" value="UniProtKB-KW"/>
</dbReference>
<evidence type="ECO:0000256" key="3">
    <source>
        <dbReference type="ARBA" id="ARBA00022695"/>
    </source>
</evidence>
<dbReference type="EC" id="2.7.7.49" evidence="1"/>
<evidence type="ECO:0000313" key="10">
    <source>
        <dbReference type="EMBL" id="KAJ9538971.1"/>
    </source>
</evidence>
<evidence type="ECO:0000259" key="9">
    <source>
        <dbReference type="PROSITE" id="PS50158"/>
    </source>
</evidence>
<dbReference type="SMART" id="SM00343">
    <property type="entry name" value="ZnF_C2HC"/>
    <property type="match status" value="2"/>
</dbReference>
<dbReference type="EMBL" id="JARYMX010000008">
    <property type="protein sequence ID" value="KAJ9538971.1"/>
    <property type="molecule type" value="Genomic_DNA"/>
</dbReference>
<keyword evidence="8" id="KW-0479">Metal-binding</keyword>
<evidence type="ECO:0000256" key="5">
    <source>
        <dbReference type="ARBA" id="ARBA00022759"/>
    </source>
</evidence>
<keyword evidence="6" id="KW-0378">Hydrolase</keyword>
<keyword evidence="5" id="KW-0255">Endonuclease</keyword>
<dbReference type="InterPro" id="IPR012337">
    <property type="entry name" value="RNaseH-like_sf"/>
</dbReference>
<evidence type="ECO:0000256" key="4">
    <source>
        <dbReference type="ARBA" id="ARBA00022722"/>
    </source>
</evidence>
<keyword evidence="11" id="KW-1185">Reference proteome</keyword>
<dbReference type="Pfam" id="PF17917">
    <property type="entry name" value="RT_RNaseH"/>
    <property type="match status" value="1"/>
</dbReference>
<organism evidence="10 11">
    <name type="scientific">Centaurea solstitialis</name>
    <name type="common">yellow star-thistle</name>
    <dbReference type="NCBI Taxonomy" id="347529"/>
    <lineage>
        <taxon>Eukaryota</taxon>
        <taxon>Viridiplantae</taxon>
        <taxon>Streptophyta</taxon>
        <taxon>Embryophyta</taxon>
        <taxon>Tracheophyta</taxon>
        <taxon>Spermatophyta</taxon>
        <taxon>Magnoliopsida</taxon>
        <taxon>eudicotyledons</taxon>
        <taxon>Gunneridae</taxon>
        <taxon>Pentapetalae</taxon>
        <taxon>asterids</taxon>
        <taxon>campanulids</taxon>
        <taxon>Asterales</taxon>
        <taxon>Asteraceae</taxon>
        <taxon>Carduoideae</taxon>
        <taxon>Cardueae</taxon>
        <taxon>Centaureinae</taxon>
        <taxon>Centaurea</taxon>
    </lineage>
</organism>
<evidence type="ECO:0000313" key="11">
    <source>
        <dbReference type="Proteomes" id="UP001172457"/>
    </source>
</evidence>
<dbReference type="InterPro" id="IPR043128">
    <property type="entry name" value="Rev_trsase/Diguanyl_cyclase"/>
</dbReference>
<dbReference type="PANTHER" id="PTHR37984:SF5">
    <property type="entry name" value="PROTEIN NYNRIN-LIKE"/>
    <property type="match status" value="1"/>
</dbReference>
<dbReference type="InterPro" id="IPR036875">
    <property type="entry name" value="Znf_CCHC_sf"/>
</dbReference>
<dbReference type="GO" id="GO:0016787">
    <property type="term" value="F:hydrolase activity"/>
    <property type="evidence" value="ECO:0007669"/>
    <property type="project" value="UniProtKB-KW"/>
</dbReference>
<sequence>MTWDEFKVLLDERITAEFLNLAQTTETVNEITDQFLEKLLFCPDYVSTEAMKMYWYRGVLKTEIREFVATVMCKSFDAMVEVARARELYLEEQRQGKRKAEQVQVPMKKFKGQRNDGQKGFSRCPKCGKNHSGECRLPEPVCLKCGKPGHRSRECGVSPKTCFHCFQPGHIKPNCAQLVGTPAAAAVEPVSTPLMIIDGSMGKKNGSSTGSGSRVYQLTAEEAKADHDVVTGTLYVFPVNEKLALVLFDTGATWSFVSDEFCKGFWLERGKLADPLAIDIAAEEVRVCEDVYRGCSLVIHGVPFRINLIPTPMRGIDVIVGVDRMYQNGGTLDCEGQLVRIRNPSGGELVLYGKGRKKRLAFCTVMKARKYLQHGCAGYLVYAVTGQAEERKLSVADVPMVSEFPDVFPEDLPGIPPNRQVEFGIDLVPGSAPVARTPYRLAPPELQELSSQLQELSKKGFIRPSSSPWGASILFMKKKDGSHRMCIDYRVLNKGAAWVSKIDLRSDYHQLKVKEADVHKATFRTRYGHYEFLVMPFGLTNALAAFMDLMNQVCRPMLDRSVIVFLDDIQIYSKTKEEHVTHLREVLEVLRRERLYAKFSKCTFWLQEVQFLGHLVNREGIKVDPAKIEAVMNWEVPKTPIEIWSFLGLAGYYRRFIQDFSRIAVPLTRLTKKSEPYVCVPEQQTAFETLRQKLCEAPVLTLPEGVEDMTRGRVIAYASRQLKPHEANYPTHDLELAAVVFALKIWRHYLYGVKCTVYTDHRNLKYFLDQSNLNMRRRRWLDVVKDYDYEILYHPARRTWAVYHQPFQSQILLFHDSTSTCYHPQFLSFTSPIGGSCTNFSEDLQLVMDALINLSGDEVEEEVGNPTAEVPATVSKKAKKGLNPCYPCKICGAKYIAESSHGTGNMLRHRKSCKGKFFRDIGQLILQSNLNGSLESKSHRFNPDEFRELVAVAIARHNLPLQLVEYEDIRAISAYLNSEVKFFSRQTTKNDILKMYQMEKSKLLDLLQSVPSIIALTSDCWTSLTTDGYISLTAHFVDKSWHLQKTVLAFTCMSPPHTGAALAEKLCGLLKEWGFDKKIMSITLDNASVSAR</sequence>
<dbReference type="GO" id="GO:0008270">
    <property type="term" value="F:zinc ion binding"/>
    <property type="evidence" value="ECO:0007669"/>
    <property type="project" value="UniProtKB-KW"/>
</dbReference>
<dbReference type="CDD" id="cd09274">
    <property type="entry name" value="RNase_HI_RT_Ty3"/>
    <property type="match status" value="1"/>
</dbReference>
<dbReference type="AlphaFoldDB" id="A0AA38W8C7"/>
<dbReference type="InterPro" id="IPR050951">
    <property type="entry name" value="Retrovirus_Pol_polyprotein"/>
</dbReference>
<dbReference type="PANTHER" id="PTHR37984">
    <property type="entry name" value="PROTEIN CBG26694"/>
    <property type="match status" value="1"/>
</dbReference>
<dbReference type="InterPro" id="IPR021109">
    <property type="entry name" value="Peptidase_aspartic_dom_sf"/>
</dbReference>
<evidence type="ECO:0000256" key="6">
    <source>
        <dbReference type="ARBA" id="ARBA00022801"/>
    </source>
</evidence>
<keyword evidence="8" id="KW-0862">Zinc</keyword>
<dbReference type="Pfam" id="PF08284">
    <property type="entry name" value="RVP_2"/>
    <property type="match status" value="1"/>
</dbReference>
<dbReference type="Gene3D" id="3.30.70.270">
    <property type="match status" value="2"/>
</dbReference>
<keyword evidence="2" id="KW-0808">Transferase</keyword>
<dbReference type="InterPro" id="IPR001878">
    <property type="entry name" value="Znf_CCHC"/>
</dbReference>
<dbReference type="PROSITE" id="PS50158">
    <property type="entry name" value="ZF_CCHC"/>
    <property type="match status" value="2"/>
</dbReference>
<evidence type="ECO:0000256" key="1">
    <source>
        <dbReference type="ARBA" id="ARBA00012493"/>
    </source>
</evidence>
<dbReference type="GO" id="GO:0003676">
    <property type="term" value="F:nucleic acid binding"/>
    <property type="evidence" value="ECO:0007669"/>
    <property type="project" value="InterPro"/>
</dbReference>
<dbReference type="CDD" id="cd00303">
    <property type="entry name" value="retropepsin_like"/>
    <property type="match status" value="1"/>
</dbReference>
<name>A0AA38W8C7_9ASTR</name>
<evidence type="ECO:0000256" key="7">
    <source>
        <dbReference type="ARBA" id="ARBA00022918"/>
    </source>
</evidence>
<dbReference type="FunFam" id="3.30.70.270:FF:000020">
    <property type="entry name" value="Transposon Tf2-6 polyprotein-like Protein"/>
    <property type="match status" value="1"/>
</dbReference>
<dbReference type="InterPro" id="IPR041373">
    <property type="entry name" value="RT_RNaseH"/>
</dbReference>
<dbReference type="Proteomes" id="UP001172457">
    <property type="component" value="Chromosome 8"/>
</dbReference>
<dbReference type="Gene3D" id="2.40.70.10">
    <property type="entry name" value="Acid Proteases"/>
    <property type="match status" value="1"/>
</dbReference>
<gene>
    <name evidence="10" type="ORF">OSB04_031704</name>
</gene>
<keyword evidence="8" id="KW-0863">Zinc-finger</keyword>
<protein>
    <recommendedName>
        <fullName evidence="1">RNA-directed DNA polymerase</fullName>
        <ecNumber evidence="1">2.7.7.49</ecNumber>
    </recommendedName>
</protein>
<dbReference type="SUPFAM" id="SSF56672">
    <property type="entry name" value="DNA/RNA polymerases"/>
    <property type="match status" value="1"/>
</dbReference>
<dbReference type="GO" id="GO:0003964">
    <property type="term" value="F:RNA-directed DNA polymerase activity"/>
    <property type="evidence" value="ECO:0007669"/>
    <property type="project" value="UniProtKB-KW"/>
</dbReference>
<dbReference type="CDD" id="cd01647">
    <property type="entry name" value="RT_LTR"/>
    <property type="match status" value="1"/>
</dbReference>
<keyword evidence="4" id="KW-0540">Nuclease</keyword>
<feature type="domain" description="CCHC-type" evidence="9">
    <location>
        <begin position="142"/>
        <end position="155"/>
    </location>
</feature>
<keyword evidence="3" id="KW-0548">Nucleotidyltransferase</keyword>
<dbReference type="SUPFAM" id="SSF50630">
    <property type="entry name" value="Acid proteases"/>
    <property type="match status" value="1"/>
</dbReference>
<evidence type="ECO:0000256" key="8">
    <source>
        <dbReference type="PROSITE-ProRule" id="PRU00047"/>
    </source>
</evidence>